<dbReference type="EMBL" id="CP084930">
    <property type="protein sequence ID" value="USI73734.1"/>
    <property type="molecule type" value="Genomic_DNA"/>
</dbReference>
<evidence type="ECO:0000259" key="1">
    <source>
        <dbReference type="Pfam" id="PF00691"/>
    </source>
</evidence>
<dbReference type="SUPFAM" id="SSF103088">
    <property type="entry name" value="OmpA-like"/>
    <property type="match status" value="1"/>
</dbReference>
<feature type="domain" description="OmpA-like" evidence="1">
    <location>
        <begin position="61"/>
        <end position="148"/>
    </location>
</feature>
<proteinExistence type="predicted"/>
<gene>
    <name evidence="2" type="ORF">LHA26_04490</name>
</gene>
<evidence type="ECO:0000313" key="2">
    <source>
        <dbReference type="EMBL" id="USI73734.1"/>
    </source>
</evidence>
<dbReference type="InterPro" id="IPR036737">
    <property type="entry name" value="OmpA-like_sf"/>
</dbReference>
<dbReference type="RefSeq" id="WP_252167540.1">
    <property type="nucleotide sequence ID" value="NZ_CP084930.1"/>
</dbReference>
<dbReference type="InterPro" id="IPR006665">
    <property type="entry name" value="OmpA-like"/>
</dbReference>
<dbReference type="Pfam" id="PF00691">
    <property type="entry name" value="OmpA"/>
    <property type="match status" value="1"/>
</dbReference>
<protein>
    <submittedName>
        <fullName evidence="2">OmpA family protein</fullName>
    </submittedName>
</protein>
<reference evidence="2" key="1">
    <citation type="journal article" date="2022" name="Toxins">
        <title>Genomic Analysis of Sphingopyxis sp. USTB-05 for Biodegrading Cyanobacterial Hepatotoxins.</title>
        <authorList>
            <person name="Liu C."/>
            <person name="Xu Q."/>
            <person name="Zhao Z."/>
            <person name="Zhang H."/>
            <person name="Liu X."/>
            <person name="Yin C."/>
            <person name="Liu Y."/>
            <person name="Yan H."/>
        </authorList>
    </citation>
    <scope>NUCLEOTIDE SEQUENCE</scope>
    <source>
        <strain evidence="2">NBD5</strain>
    </source>
</reference>
<dbReference type="Proteomes" id="UP001056937">
    <property type="component" value="Chromosome 1"/>
</dbReference>
<keyword evidence="3" id="KW-1185">Reference proteome</keyword>
<sequence>MIARAAPAATPRWALSFADLCLVLLGFLLLLQAQRGDPAASLRAAFGAPAPLADERAAAPLFQPGEALLLPPARAMLRAAGARAVTRGARMIVESRGRDGDARRFDGWELAAARAAAVARALSEGGLAADRIDLRVEGTARAAARHGGQTIRLVTLV</sequence>
<name>A0ABY4X9Y3_9SPHN</name>
<dbReference type="Gene3D" id="3.30.1330.60">
    <property type="entry name" value="OmpA-like domain"/>
    <property type="match status" value="1"/>
</dbReference>
<accession>A0ABY4X9Y3</accession>
<organism evidence="2 3">
    <name type="scientific">Sphingomonas morindae</name>
    <dbReference type="NCBI Taxonomy" id="1541170"/>
    <lineage>
        <taxon>Bacteria</taxon>
        <taxon>Pseudomonadati</taxon>
        <taxon>Pseudomonadota</taxon>
        <taxon>Alphaproteobacteria</taxon>
        <taxon>Sphingomonadales</taxon>
        <taxon>Sphingomonadaceae</taxon>
        <taxon>Sphingomonas</taxon>
    </lineage>
</organism>
<evidence type="ECO:0000313" key="3">
    <source>
        <dbReference type="Proteomes" id="UP001056937"/>
    </source>
</evidence>